<proteinExistence type="predicted"/>
<dbReference type="PANTHER" id="PTHR39624:SF2">
    <property type="entry name" value="OSMC-LIKE PROTEIN"/>
    <property type="match status" value="1"/>
</dbReference>
<evidence type="ECO:0000313" key="2">
    <source>
        <dbReference type="Proteomes" id="UP001165542"/>
    </source>
</evidence>
<dbReference type="InterPro" id="IPR003718">
    <property type="entry name" value="OsmC/Ohr_fam"/>
</dbReference>
<protein>
    <submittedName>
        <fullName evidence="1">OsmC family protein</fullName>
    </submittedName>
</protein>
<reference evidence="1" key="1">
    <citation type="submission" date="2021-11" db="EMBL/GenBank/DDBJ databases">
        <title>Halomonas sp., isolated from a coastal aquaculture zone in Dongshan Bay.</title>
        <authorList>
            <person name="Lin W."/>
        </authorList>
    </citation>
    <scope>NUCLEOTIDE SEQUENCE</scope>
    <source>
        <strain evidence="1">Yzlin-01</strain>
    </source>
</reference>
<keyword evidence="2" id="KW-1185">Reference proteome</keyword>
<accession>A0ABT2EJ78</accession>
<dbReference type="InterPro" id="IPR015946">
    <property type="entry name" value="KH_dom-like_a/b"/>
</dbReference>
<comment type="caution">
    <text evidence="1">The sequence shown here is derived from an EMBL/GenBank/DDBJ whole genome shotgun (WGS) entry which is preliminary data.</text>
</comment>
<dbReference type="SUPFAM" id="SSF82784">
    <property type="entry name" value="OsmC-like"/>
    <property type="match status" value="1"/>
</dbReference>
<dbReference type="Proteomes" id="UP001165542">
    <property type="component" value="Unassembled WGS sequence"/>
</dbReference>
<dbReference type="Pfam" id="PF02566">
    <property type="entry name" value="OsmC"/>
    <property type="match status" value="1"/>
</dbReference>
<organism evidence="1 2">
    <name type="scientific">Halomonas dongshanensis</name>
    <dbReference type="NCBI Taxonomy" id="2890835"/>
    <lineage>
        <taxon>Bacteria</taxon>
        <taxon>Pseudomonadati</taxon>
        <taxon>Pseudomonadota</taxon>
        <taxon>Gammaproteobacteria</taxon>
        <taxon>Oceanospirillales</taxon>
        <taxon>Halomonadaceae</taxon>
        <taxon>Halomonas</taxon>
    </lineage>
</organism>
<dbReference type="PANTHER" id="PTHR39624">
    <property type="entry name" value="PROTEIN INVOLVED IN RIMO-MEDIATED BETA-METHYLTHIOLATION OF RIBOSOMAL PROTEIN S12 YCAO"/>
    <property type="match status" value="1"/>
</dbReference>
<dbReference type="EMBL" id="JAJISC010000007">
    <property type="protein sequence ID" value="MCS2610642.1"/>
    <property type="molecule type" value="Genomic_DNA"/>
</dbReference>
<dbReference type="Gene3D" id="3.30.300.20">
    <property type="match status" value="1"/>
</dbReference>
<dbReference type="InterPro" id="IPR036102">
    <property type="entry name" value="OsmC/Ohrsf"/>
</dbReference>
<evidence type="ECO:0000313" key="1">
    <source>
        <dbReference type="EMBL" id="MCS2610642.1"/>
    </source>
</evidence>
<sequence>MSRAPISVVTEAAGGYRQRVQVPGREEFFVDVPKALGGEGSAPDPHDYFDAAIASCKAITVQMYAARKGWPLERVEVAISRDDSQEPQGHYRLDVVLTLHGIEDETQRQRLLEISHRCPVHRLVTAAEIDVHTALNPHTASTERR</sequence>
<gene>
    <name evidence="1" type="ORF">LLY24_15080</name>
</gene>
<name>A0ABT2EJ78_9GAMM</name>
<dbReference type="RefSeq" id="WP_259037130.1">
    <property type="nucleotide sequence ID" value="NZ_JAJISC010000007.1"/>
</dbReference>